<dbReference type="AlphaFoldDB" id="A0A5K8AIB4"/>
<dbReference type="Gene3D" id="3.40.50.300">
    <property type="entry name" value="P-loop containing nucleotide triphosphate hydrolases"/>
    <property type="match status" value="1"/>
</dbReference>
<dbReference type="PANTHER" id="PTHR32071">
    <property type="entry name" value="TRANSCRIPTIONAL REGULATORY PROTEIN"/>
    <property type="match status" value="1"/>
</dbReference>
<evidence type="ECO:0000256" key="4">
    <source>
        <dbReference type="ARBA" id="ARBA00023125"/>
    </source>
</evidence>
<dbReference type="CDD" id="cd00009">
    <property type="entry name" value="AAA"/>
    <property type="match status" value="1"/>
</dbReference>
<proteinExistence type="predicted"/>
<evidence type="ECO:0000256" key="5">
    <source>
        <dbReference type="ARBA" id="ARBA00023163"/>
    </source>
</evidence>
<sequence length="587" mass="66294">MNNYLDQNKYSIQSLCNIMKPIIGAELMVINRAMIAVAGTGPYRKNIGLKRPRDSYVDLTIKSGKGFLIHTPREEKQCLQCEIKSFCPYTSVISCPIIYRDKIVGLFGLLGYDKNQHKRMLRKSLFLSKLSDDIGNYIAGKFLKNDVLFYDFVNSEAMNNIVNAIDKGIIITDHKNNIINANQFAEEAMAFKREEYIGKDIELFGDALKIIDSYTISDENGNICRSKFLAKAAPIHYNGSTVGNVLLLKNNAKNKPASTFFTFGNRPNTLRFVGTSDPIIKMKELMAKVAANNSRILINGETGTGKELVAQLIHYNSPKYKGPFVALNCGAIPETLIESELFGYEKGAFTDARKRGRAGKFEKANGGTIFLDEIGNLSLTGQAKILRVLDNAILERIGGEASIKIDVRVICATNKNLPEMVKKKHFMEDLYYRLNVVQIEVPPLRERKTDIPLLLDFYLKEHNQQFGGNLRGFSKRAMSYLVHYQWPGNVRELRNVTEYVCNLKTNGFADIEDLPPYISPLNKIPEKDTIEPIDTEELMVEEALRLFGNSTTGKQDAAKYLGISVSTLYRRLKLRQKQKKNTLEKPF</sequence>
<dbReference type="PROSITE" id="PS50045">
    <property type="entry name" value="SIGMA54_INTERACT_4"/>
    <property type="match status" value="1"/>
</dbReference>
<evidence type="ECO:0000259" key="6">
    <source>
        <dbReference type="PROSITE" id="PS50045"/>
    </source>
</evidence>
<dbReference type="GO" id="GO:0006355">
    <property type="term" value="P:regulation of DNA-templated transcription"/>
    <property type="evidence" value="ECO:0007669"/>
    <property type="project" value="InterPro"/>
</dbReference>
<keyword evidence="3" id="KW-0805">Transcription regulation</keyword>
<evidence type="ECO:0000256" key="1">
    <source>
        <dbReference type="ARBA" id="ARBA00022741"/>
    </source>
</evidence>
<dbReference type="InterPro" id="IPR035965">
    <property type="entry name" value="PAS-like_dom_sf"/>
</dbReference>
<dbReference type="SMART" id="SM00382">
    <property type="entry name" value="AAA"/>
    <property type="match status" value="1"/>
</dbReference>
<dbReference type="Pfam" id="PF00158">
    <property type="entry name" value="Sigma54_activat"/>
    <property type="match status" value="1"/>
</dbReference>
<evidence type="ECO:0000256" key="3">
    <source>
        <dbReference type="ARBA" id="ARBA00023015"/>
    </source>
</evidence>
<dbReference type="Pfam" id="PF00989">
    <property type="entry name" value="PAS"/>
    <property type="match status" value="1"/>
</dbReference>
<protein>
    <submittedName>
        <fullName evidence="8">ATPase AAA</fullName>
    </submittedName>
</protein>
<dbReference type="InterPro" id="IPR000014">
    <property type="entry name" value="PAS"/>
</dbReference>
<evidence type="ECO:0000259" key="7">
    <source>
        <dbReference type="PROSITE" id="PS50112"/>
    </source>
</evidence>
<dbReference type="SUPFAM" id="SSF52540">
    <property type="entry name" value="P-loop containing nucleoside triphosphate hydrolases"/>
    <property type="match status" value="1"/>
</dbReference>
<dbReference type="InterPro" id="IPR027417">
    <property type="entry name" value="P-loop_NTPase"/>
</dbReference>
<dbReference type="PROSITE" id="PS50112">
    <property type="entry name" value="PAS"/>
    <property type="match status" value="1"/>
</dbReference>
<evidence type="ECO:0000256" key="2">
    <source>
        <dbReference type="ARBA" id="ARBA00022840"/>
    </source>
</evidence>
<dbReference type="InterPro" id="IPR002078">
    <property type="entry name" value="Sigma_54_int"/>
</dbReference>
<dbReference type="GO" id="GO:0043565">
    <property type="term" value="F:sequence-specific DNA binding"/>
    <property type="evidence" value="ECO:0007669"/>
    <property type="project" value="InterPro"/>
</dbReference>
<dbReference type="InterPro" id="IPR002197">
    <property type="entry name" value="HTH_Fis"/>
</dbReference>
<name>A0A5K8AIB4_9BACT</name>
<dbReference type="Gene3D" id="1.10.8.60">
    <property type="match status" value="1"/>
</dbReference>
<dbReference type="InterPro" id="IPR025943">
    <property type="entry name" value="Sigma_54_int_dom_ATP-bd_2"/>
</dbReference>
<accession>A0A5K8AIB4</accession>
<dbReference type="PROSITE" id="PS00676">
    <property type="entry name" value="SIGMA54_INTERACT_2"/>
    <property type="match status" value="1"/>
</dbReference>
<keyword evidence="1" id="KW-0547">Nucleotide-binding</keyword>
<keyword evidence="4" id="KW-0238">DNA-binding</keyword>
<dbReference type="PANTHER" id="PTHR32071:SF57">
    <property type="entry name" value="C4-DICARBOXYLATE TRANSPORT TRANSCRIPTIONAL REGULATORY PROTEIN DCTD"/>
    <property type="match status" value="1"/>
</dbReference>
<dbReference type="Gene3D" id="3.30.450.20">
    <property type="entry name" value="PAS domain"/>
    <property type="match status" value="1"/>
</dbReference>
<dbReference type="InterPro" id="IPR025662">
    <property type="entry name" value="Sigma_54_int_dom_ATP-bd_1"/>
</dbReference>
<evidence type="ECO:0000313" key="9">
    <source>
        <dbReference type="Proteomes" id="UP000422108"/>
    </source>
</evidence>
<dbReference type="EMBL" id="AP021879">
    <property type="protein sequence ID" value="BBO92216.1"/>
    <property type="molecule type" value="Genomic_DNA"/>
</dbReference>
<keyword evidence="2" id="KW-0067">ATP-binding</keyword>
<feature type="domain" description="Sigma-54 factor interaction" evidence="6">
    <location>
        <begin position="272"/>
        <end position="502"/>
    </location>
</feature>
<dbReference type="Proteomes" id="UP000422108">
    <property type="component" value="Chromosome"/>
</dbReference>
<keyword evidence="5" id="KW-0804">Transcription</keyword>
<dbReference type="FunFam" id="3.40.50.300:FF:000006">
    <property type="entry name" value="DNA-binding transcriptional regulator NtrC"/>
    <property type="match status" value="1"/>
</dbReference>
<dbReference type="RefSeq" id="WP_155312992.1">
    <property type="nucleotide sequence ID" value="NZ_AP021879.1"/>
</dbReference>
<reference evidence="8 9" key="1">
    <citation type="submission" date="2019-11" db="EMBL/GenBank/DDBJ databases">
        <title>Comparative genomics of hydrocarbon-degrading Desulfosarcina strains.</title>
        <authorList>
            <person name="Watanabe M."/>
            <person name="Kojima H."/>
            <person name="Fukui M."/>
        </authorList>
    </citation>
    <scope>NUCLEOTIDE SEQUENCE [LARGE SCALE GENOMIC DNA]</scope>
    <source>
        <strain evidence="9">oXyS1</strain>
    </source>
</reference>
<dbReference type="InterPro" id="IPR058031">
    <property type="entry name" value="AAA_lid_NorR"/>
</dbReference>
<dbReference type="GO" id="GO:0005524">
    <property type="term" value="F:ATP binding"/>
    <property type="evidence" value="ECO:0007669"/>
    <property type="project" value="UniProtKB-KW"/>
</dbReference>
<organism evidence="8 9">
    <name type="scientific">Desulfosarcina ovata subsp. ovata</name>
    <dbReference type="NCBI Taxonomy" id="2752305"/>
    <lineage>
        <taxon>Bacteria</taxon>
        <taxon>Pseudomonadati</taxon>
        <taxon>Thermodesulfobacteriota</taxon>
        <taxon>Desulfobacteria</taxon>
        <taxon>Desulfobacterales</taxon>
        <taxon>Desulfosarcinaceae</taxon>
        <taxon>Desulfosarcina</taxon>
    </lineage>
</organism>
<dbReference type="PROSITE" id="PS00688">
    <property type="entry name" value="SIGMA54_INTERACT_3"/>
    <property type="match status" value="1"/>
</dbReference>
<keyword evidence="9" id="KW-1185">Reference proteome</keyword>
<dbReference type="InterPro" id="IPR025944">
    <property type="entry name" value="Sigma_54_int_dom_CS"/>
</dbReference>
<dbReference type="Gene3D" id="1.10.10.60">
    <property type="entry name" value="Homeodomain-like"/>
    <property type="match status" value="1"/>
</dbReference>
<dbReference type="Pfam" id="PF02954">
    <property type="entry name" value="HTH_8"/>
    <property type="match status" value="1"/>
</dbReference>
<dbReference type="PROSITE" id="PS00675">
    <property type="entry name" value="SIGMA54_INTERACT_1"/>
    <property type="match status" value="1"/>
</dbReference>
<dbReference type="InterPro" id="IPR003593">
    <property type="entry name" value="AAA+_ATPase"/>
</dbReference>
<evidence type="ECO:0000313" key="8">
    <source>
        <dbReference type="EMBL" id="BBO92216.1"/>
    </source>
</evidence>
<feature type="domain" description="PAS" evidence="7">
    <location>
        <begin position="154"/>
        <end position="204"/>
    </location>
</feature>
<dbReference type="Pfam" id="PF25601">
    <property type="entry name" value="AAA_lid_14"/>
    <property type="match status" value="1"/>
</dbReference>
<dbReference type="InterPro" id="IPR013767">
    <property type="entry name" value="PAS_fold"/>
</dbReference>
<dbReference type="SUPFAM" id="SSF55785">
    <property type="entry name" value="PYP-like sensor domain (PAS domain)"/>
    <property type="match status" value="1"/>
</dbReference>
<gene>
    <name evidence="8" type="ORF">DSCOOX_53960</name>
</gene>